<dbReference type="InterPro" id="IPR051922">
    <property type="entry name" value="Bact_Sporulation_Assoc"/>
</dbReference>
<dbReference type="Pfam" id="PF04122">
    <property type="entry name" value="CW_binding_2"/>
    <property type="match status" value="3"/>
</dbReference>
<dbReference type="Pfam" id="PF07510">
    <property type="entry name" value="GmrSD_C"/>
    <property type="match status" value="1"/>
</dbReference>
<dbReference type="PANTHER" id="PTHR30032:SF4">
    <property type="entry name" value="AMIDASE ENHANCER"/>
    <property type="match status" value="1"/>
</dbReference>
<feature type="domain" description="Excalibur calcium-binding" evidence="3">
    <location>
        <begin position="556"/>
        <end position="596"/>
    </location>
</feature>
<dbReference type="AlphaFoldDB" id="A0A1H4IS13"/>
<dbReference type="Gene3D" id="3.40.50.12090">
    <property type="match status" value="2"/>
</dbReference>
<protein>
    <submittedName>
        <fullName evidence="4">Excalibur calcium-binding domain-containing protein</fullName>
    </submittedName>
</protein>
<keyword evidence="5" id="KW-1185">Reference proteome</keyword>
<dbReference type="SMART" id="SM00894">
    <property type="entry name" value="Excalibur"/>
    <property type="match status" value="1"/>
</dbReference>
<keyword evidence="2" id="KW-0732">Signal</keyword>
<feature type="signal peptide" evidence="2">
    <location>
        <begin position="1"/>
        <end position="25"/>
    </location>
</feature>
<feature type="compositionally biased region" description="Pro residues" evidence="1">
    <location>
        <begin position="532"/>
        <end position="551"/>
    </location>
</feature>
<name>A0A1H4IS13_9MICO</name>
<evidence type="ECO:0000313" key="5">
    <source>
        <dbReference type="Proteomes" id="UP000199183"/>
    </source>
</evidence>
<dbReference type="PANTHER" id="PTHR30032">
    <property type="entry name" value="N-ACETYLMURAMOYL-L-ALANINE AMIDASE-RELATED"/>
    <property type="match status" value="1"/>
</dbReference>
<reference evidence="4 5" key="1">
    <citation type="submission" date="2016-10" db="EMBL/GenBank/DDBJ databases">
        <authorList>
            <person name="de Groot N.N."/>
        </authorList>
    </citation>
    <scope>NUCLEOTIDE SEQUENCE [LARGE SCALE GENOMIC DNA]</scope>
    <source>
        <strain evidence="4 5">DSM 21799</strain>
    </source>
</reference>
<feature type="chain" id="PRO_5011662218" evidence="2">
    <location>
        <begin position="26"/>
        <end position="599"/>
    </location>
</feature>
<evidence type="ECO:0000256" key="2">
    <source>
        <dbReference type="SAM" id="SignalP"/>
    </source>
</evidence>
<sequence length="599" mass="62049">MKFRSLVIALAAALAILGGSTQAPAASASALTASDILAKLAVSPEKGSEQYDRARFTHWIDADGNGCDTRREVLIAESTTTVSVGAGCALTGGSWTSPYDGATWTDPAMLEIDHLVPLQEAWTSGASGWNDQQRKDLANDLDFAGSLIAVTGSVNSSKGSRDPAEWLPPLEQARCAYATNWVLVKLRWGLSIDSREKAALSSVFQGACGSAPVEAPSVKVLAPTSFKPISGVQRLAGNDRFATALAISKQYASGVPVVYVTTGLSFPDALSAAPAAAAQGGPLLLVSPRSMPAVVKAEIKRLKPKRIVVVGGTAAVSSSVYSQLRSLAPSIRRDGGADRYATSRIVTERAFAKTKTAFIATGAAFPDALSASAAAGAQSAPVILVNGSSRSLDTATRSLMKKLNVSSATIAGGTGALSSALAASIGSYYSTTRLSGTDRYATSAAINGKKFSQAQRVFFAVGTNFADALAGAAFAGHVGSPLYVVPATCIPAAVSTQVKNWGTTGFTLLGGSAVLGSGVAKRTVCATSKPPAAKPKPPAPTPKPKPSPSKPGNPGDTKNCSDFKTQREAQKWFDTYYPHYGDIARLDRDNDRRVCETLP</sequence>
<proteinExistence type="predicted"/>
<dbReference type="RefSeq" id="WP_218132578.1">
    <property type="nucleotide sequence ID" value="NZ_FNRY01000001.1"/>
</dbReference>
<evidence type="ECO:0000256" key="1">
    <source>
        <dbReference type="SAM" id="MobiDB-lite"/>
    </source>
</evidence>
<accession>A0A1H4IS13</accession>
<dbReference type="Proteomes" id="UP000199183">
    <property type="component" value="Unassembled WGS sequence"/>
</dbReference>
<feature type="region of interest" description="Disordered" evidence="1">
    <location>
        <begin position="526"/>
        <end position="564"/>
    </location>
</feature>
<dbReference type="InterPro" id="IPR011089">
    <property type="entry name" value="GmrSD_C"/>
</dbReference>
<dbReference type="EMBL" id="FNRY01000001">
    <property type="protein sequence ID" value="SEB36783.1"/>
    <property type="molecule type" value="Genomic_DNA"/>
</dbReference>
<dbReference type="GO" id="GO:0030288">
    <property type="term" value="C:outer membrane-bounded periplasmic space"/>
    <property type="evidence" value="ECO:0007669"/>
    <property type="project" value="TreeGrafter"/>
</dbReference>
<organism evidence="4 5">
    <name type="scientific">Paramicrobacterium humi</name>
    <dbReference type="NCBI Taxonomy" id="640635"/>
    <lineage>
        <taxon>Bacteria</taxon>
        <taxon>Bacillati</taxon>
        <taxon>Actinomycetota</taxon>
        <taxon>Actinomycetes</taxon>
        <taxon>Micrococcales</taxon>
        <taxon>Microbacteriaceae</taxon>
        <taxon>Paramicrobacterium</taxon>
    </lineage>
</organism>
<dbReference type="InterPro" id="IPR007253">
    <property type="entry name" value="Cell_wall-bd_2"/>
</dbReference>
<dbReference type="InterPro" id="IPR008613">
    <property type="entry name" value="Excalibur_Ca-bd_domain"/>
</dbReference>
<evidence type="ECO:0000313" key="4">
    <source>
        <dbReference type="EMBL" id="SEB36783.1"/>
    </source>
</evidence>
<evidence type="ECO:0000259" key="3">
    <source>
        <dbReference type="SMART" id="SM00894"/>
    </source>
</evidence>
<gene>
    <name evidence="4" type="ORF">SAMN04489806_0203</name>
</gene>
<dbReference type="STRING" id="640635.SAMN04489806_0203"/>